<accession>A0A0D8JUS7</accession>
<protein>
    <submittedName>
        <fullName evidence="1">Uncharacterized protein</fullName>
    </submittedName>
</protein>
<dbReference type="EMBL" id="GG704912">
    <property type="protein sequence ID" value="KJF60661.1"/>
    <property type="molecule type" value="Genomic_DNA"/>
</dbReference>
<reference evidence="2" key="1">
    <citation type="journal article" date="2009" name="Genome Res.">
        <title>Comparative genomic analyses of the human fungal pathogens Coccidioides and their relatives.</title>
        <authorList>
            <person name="Sharpton T.J."/>
            <person name="Stajich J.E."/>
            <person name="Rounsley S.D."/>
            <person name="Gardner M.J."/>
            <person name="Wortman J.R."/>
            <person name="Jordar V.S."/>
            <person name="Maiti R."/>
            <person name="Kodira C.D."/>
            <person name="Neafsey D.E."/>
            <person name="Zeng Q."/>
            <person name="Hung C.-Y."/>
            <person name="McMahan C."/>
            <person name="Muszewska A."/>
            <person name="Grynberg M."/>
            <person name="Mandel M.A."/>
            <person name="Kellner E.M."/>
            <person name="Barker B.M."/>
            <person name="Galgiani J.N."/>
            <person name="Orbach M.J."/>
            <person name="Kirkland T.N."/>
            <person name="Cole G.T."/>
            <person name="Henn M.R."/>
            <person name="Birren B.W."/>
            <person name="Taylor J.W."/>
        </authorList>
    </citation>
    <scope>NUCLEOTIDE SEQUENCE [LARGE SCALE GENOMIC DNA]</scope>
    <source>
        <strain evidence="2">RS</strain>
    </source>
</reference>
<dbReference type="KEGG" id="cim:CIMG_13107"/>
<keyword evidence="2" id="KW-1185">Reference proteome</keyword>
<dbReference type="Proteomes" id="UP000001261">
    <property type="component" value="Unassembled WGS sequence"/>
</dbReference>
<reference evidence="2" key="2">
    <citation type="journal article" date="2010" name="Genome Res.">
        <title>Population genomic sequencing of Coccidioides fungi reveals recent hybridization and transposon control.</title>
        <authorList>
            <person name="Neafsey D.E."/>
            <person name="Barker B.M."/>
            <person name="Sharpton T.J."/>
            <person name="Stajich J.E."/>
            <person name="Park D.J."/>
            <person name="Whiston E."/>
            <person name="Hung C.-Y."/>
            <person name="McMahan C."/>
            <person name="White J."/>
            <person name="Sykes S."/>
            <person name="Heiman D."/>
            <person name="Young S."/>
            <person name="Zeng Q."/>
            <person name="Abouelleil A."/>
            <person name="Aftuck L."/>
            <person name="Bessette D."/>
            <person name="Brown A."/>
            <person name="FitzGerald M."/>
            <person name="Lui A."/>
            <person name="Macdonald J.P."/>
            <person name="Priest M."/>
            <person name="Orbach M.J."/>
            <person name="Galgiani J.N."/>
            <person name="Kirkland T.N."/>
            <person name="Cole G.T."/>
            <person name="Birren B.W."/>
            <person name="Henn M.R."/>
            <person name="Taylor J.W."/>
            <person name="Rounsley S.D."/>
        </authorList>
    </citation>
    <scope>GENOME REANNOTATION</scope>
    <source>
        <strain evidence="2">RS</strain>
    </source>
</reference>
<dbReference type="GeneID" id="24164734"/>
<organism evidence="1 2">
    <name type="scientific">Coccidioides immitis (strain RS)</name>
    <name type="common">Valley fever fungus</name>
    <dbReference type="NCBI Taxonomy" id="246410"/>
    <lineage>
        <taxon>Eukaryota</taxon>
        <taxon>Fungi</taxon>
        <taxon>Dikarya</taxon>
        <taxon>Ascomycota</taxon>
        <taxon>Pezizomycotina</taxon>
        <taxon>Eurotiomycetes</taxon>
        <taxon>Eurotiomycetidae</taxon>
        <taxon>Onygenales</taxon>
        <taxon>Onygenaceae</taxon>
        <taxon>Coccidioides</taxon>
    </lineage>
</organism>
<evidence type="ECO:0000313" key="2">
    <source>
        <dbReference type="Proteomes" id="UP000001261"/>
    </source>
</evidence>
<dbReference type="InParanoid" id="A0A0D8JUS7"/>
<dbReference type="VEuPathDB" id="FungiDB:CIMG_13107"/>
<sequence>MTPMQGLWLLNKVQSAKHTVHFVPHLYTWYLARSITTRLQRASDESAGCEGQALPKGVLCLACICWWPAWQGSPKDALFWDNDDYGRKTTTTVLMEIALFSYDPVTCQPLKAAVTNCHSLKNNNNYNIKQ</sequence>
<dbReference type="RefSeq" id="XP_004445443.1">
    <property type="nucleotide sequence ID" value="XM_004445386.1"/>
</dbReference>
<gene>
    <name evidence="1" type="ORF">CIMG_13107</name>
</gene>
<proteinExistence type="predicted"/>
<evidence type="ECO:0000313" key="1">
    <source>
        <dbReference type="EMBL" id="KJF60661.1"/>
    </source>
</evidence>
<dbReference type="AlphaFoldDB" id="A0A0D8JUS7"/>
<name>A0A0D8JUS7_COCIM</name>